<dbReference type="SUPFAM" id="SSF111126">
    <property type="entry name" value="Ligand-binding domain in the NO signalling and Golgi transport"/>
    <property type="match status" value="1"/>
</dbReference>
<evidence type="ECO:0000256" key="5">
    <source>
        <dbReference type="ARBA" id="ARBA00022824"/>
    </source>
</evidence>
<feature type="compositionally biased region" description="Low complexity" evidence="8">
    <location>
        <begin position="25"/>
        <end position="34"/>
    </location>
</feature>
<dbReference type="Proteomes" id="UP000777482">
    <property type="component" value="Unassembled WGS sequence"/>
</dbReference>
<proteinExistence type="inferred from homology"/>
<comment type="similarity">
    <text evidence="3">Belongs to the TRAPP small subunits family. BET3 subfamily.</text>
</comment>
<accession>A0A9P6W5X7</accession>
<evidence type="ECO:0000256" key="6">
    <source>
        <dbReference type="ARBA" id="ARBA00022892"/>
    </source>
</evidence>
<sequence>MSNRDSGSVRDSVVSSTSRFSSLLSPTAAAGSSSPPIPPSTTSPLLPHSPTPSHVVQLPKRTTAIYDRPVTKSRGAEISLGAWAFLFGEIVRYTQQRVSGISEFENRLSILGYRVGARLVELVPLRDYLYPLSSIRSPPPPARTLRLLPILTYIHSTLYRYLFGKPADSLERSTDKDDEYMIGDDDMVITRAVQVPKDMSDLSCGALVAGIVEAVLDGAGFPARVTAHSVPTPQHPRRTVILIKLEPDVLAREAALGGK</sequence>
<dbReference type="EMBL" id="PUHQ01000019">
    <property type="protein sequence ID" value="KAG0663523.1"/>
    <property type="molecule type" value="Genomic_DNA"/>
</dbReference>
<evidence type="ECO:0000256" key="1">
    <source>
        <dbReference type="ARBA" id="ARBA00004240"/>
    </source>
</evidence>
<dbReference type="InterPro" id="IPR007194">
    <property type="entry name" value="TRAPP_component"/>
</dbReference>
<feature type="compositionally biased region" description="Low complexity" evidence="8">
    <location>
        <begin position="42"/>
        <end position="53"/>
    </location>
</feature>
<keyword evidence="6" id="KW-0931">ER-Golgi transport</keyword>
<evidence type="ECO:0000256" key="7">
    <source>
        <dbReference type="ARBA" id="ARBA00023034"/>
    </source>
</evidence>
<evidence type="ECO:0000256" key="3">
    <source>
        <dbReference type="ARBA" id="ARBA00006218"/>
    </source>
</evidence>
<organism evidence="9 10">
    <name type="scientific">Rhodotorula mucilaginosa</name>
    <name type="common">Yeast</name>
    <name type="synonym">Rhodotorula rubra</name>
    <dbReference type="NCBI Taxonomy" id="5537"/>
    <lineage>
        <taxon>Eukaryota</taxon>
        <taxon>Fungi</taxon>
        <taxon>Dikarya</taxon>
        <taxon>Basidiomycota</taxon>
        <taxon>Pucciniomycotina</taxon>
        <taxon>Microbotryomycetes</taxon>
        <taxon>Sporidiobolales</taxon>
        <taxon>Sporidiobolaceae</taxon>
        <taxon>Rhodotorula</taxon>
    </lineage>
</organism>
<dbReference type="OrthoDB" id="10254842at2759"/>
<dbReference type="Pfam" id="PF04051">
    <property type="entry name" value="TRAPP"/>
    <property type="match status" value="1"/>
</dbReference>
<evidence type="ECO:0000313" key="10">
    <source>
        <dbReference type="Proteomes" id="UP000777482"/>
    </source>
</evidence>
<evidence type="ECO:0000256" key="8">
    <source>
        <dbReference type="SAM" id="MobiDB-lite"/>
    </source>
</evidence>
<comment type="subcellular location">
    <subcellularLocation>
        <location evidence="1">Endoplasmic reticulum</location>
    </subcellularLocation>
    <subcellularLocation>
        <location evidence="2">Golgi apparatus</location>
    </subcellularLocation>
</comment>
<dbReference type="PANTHER" id="PTHR20902">
    <property type="entry name" value="41-2 PROTEIN ANTIGEN-RELATED"/>
    <property type="match status" value="1"/>
</dbReference>
<dbReference type="CDD" id="cd14943">
    <property type="entry name" value="TRAPPC5_Trs31"/>
    <property type="match status" value="1"/>
</dbReference>
<dbReference type="GO" id="GO:1990070">
    <property type="term" value="C:TRAPPI protein complex"/>
    <property type="evidence" value="ECO:0007669"/>
    <property type="project" value="TreeGrafter"/>
</dbReference>
<feature type="region of interest" description="Disordered" evidence="8">
    <location>
        <begin position="25"/>
        <end position="55"/>
    </location>
</feature>
<evidence type="ECO:0000256" key="4">
    <source>
        <dbReference type="ARBA" id="ARBA00022448"/>
    </source>
</evidence>
<protein>
    <submittedName>
        <fullName evidence="9">TRAPP subunit trs31</fullName>
    </submittedName>
</protein>
<dbReference type="GO" id="GO:0006888">
    <property type="term" value="P:endoplasmic reticulum to Golgi vesicle-mediated transport"/>
    <property type="evidence" value="ECO:0007669"/>
    <property type="project" value="TreeGrafter"/>
</dbReference>
<dbReference type="Gene3D" id="3.30.1380.20">
    <property type="entry name" value="Trafficking protein particle complex subunit 3"/>
    <property type="match status" value="1"/>
</dbReference>
<name>A0A9P6W5X7_RHOMI</name>
<keyword evidence="5" id="KW-0256">Endoplasmic reticulum</keyword>
<dbReference type="GO" id="GO:1990072">
    <property type="term" value="C:TRAPPIII protein complex"/>
    <property type="evidence" value="ECO:0007669"/>
    <property type="project" value="TreeGrafter"/>
</dbReference>
<comment type="caution">
    <text evidence="9">The sequence shown here is derived from an EMBL/GenBank/DDBJ whole genome shotgun (WGS) entry which is preliminary data.</text>
</comment>
<dbReference type="InterPro" id="IPR024096">
    <property type="entry name" value="NO_sig/Golgi_transp_ligand-bd"/>
</dbReference>
<reference evidence="9 10" key="1">
    <citation type="submission" date="2020-11" db="EMBL/GenBank/DDBJ databases">
        <title>Kefir isolates.</title>
        <authorList>
            <person name="Marcisauskas S."/>
            <person name="Kim Y."/>
            <person name="Blasche S."/>
        </authorList>
    </citation>
    <scope>NUCLEOTIDE SEQUENCE [LARGE SCALE GENOMIC DNA]</scope>
    <source>
        <strain evidence="9 10">KR</strain>
    </source>
</reference>
<gene>
    <name evidence="9" type="primary">TRS31</name>
    <name evidence="9" type="ORF">C6P46_002419</name>
</gene>
<dbReference type="GO" id="GO:0005783">
    <property type="term" value="C:endoplasmic reticulum"/>
    <property type="evidence" value="ECO:0007669"/>
    <property type="project" value="UniProtKB-SubCell"/>
</dbReference>
<evidence type="ECO:0000313" key="9">
    <source>
        <dbReference type="EMBL" id="KAG0663523.1"/>
    </source>
</evidence>
<dbReference type="InterPro" id="IPR016696">
    <property type="entry name" value="TRAPP-I_su5"/>
</dbReference>
<keyword evidence="7" id="KW-0333">Golgi apparatus</keyword>
<dbReference type="FunFam" id="3.30.1380.20:FF:000002">
    <property type="entry name" value="Trafficking protein particle complex subunit"/>
    <property type="match status" value="1"/>
</dbReference>
<dbReference type="AlphaFoldDB" id="A0A9P6W5X7"/>
<dbReference type="PANTHER" id="PTHR20902:SF0">
    <property type="entry name" value="TRAFFICKING PROTEIN PARTICLE COMPLEX SUBUNIT 5"/>
    <property type="match status" value="1"/>
</dbReference>
<keyword evidence="4" id="KW-0813">Transport</keyword>
<evidence type="ECO:0000256" key="2">
    <source>
        <dbReference type="ARBA" id="ARBA00004555"/>
    </source>
</evidence>
<keyword evidence="10" id="KW-1185">Reference proteome</keyword>
<dbReference type="GO" id="GO:1990071">
    <property type="term" value="C:TRAPPII protein complex"/>
    <property type="evidence" value="ECO:0007669"/>
    <property type="project" value="TreeGrafter"/>
</dbReference>